<proteinExistence type="predicted"/>
<sequence>MFPKDHEKTEDGMKVKRFKSEHSEISNPGPSGVKHASPSRVWSPSTVRDLKPRSSEVSNQHHSGVMPHAQLLGMGRKEGTAGAIHSAEQKSHTNESPIANRDEHVFIKPQKPPPKRINRKRETTTTTEKSAPCGNRESQKQLDDLIFLKPTKPPPKRRTCKRETTSTEKPALFEKEVSNPSTVRVLKLSPPAVAIPSHSGVLPHAVLDIYRKEDNAVHPAAYLARF</sequence>
<accession>A0AAV3ZJZ0</accession>
<evidence type="ECO:0000256" key="1">
    <source>
        <dbReference type="SAM" id="MobiDB-lite"/>
    </source>
</evidence>
<evidence type="ECO:0000313" key="2">
    <source>
        <dbReference type="EMBL" id="GFN95611.1"/>
    </source>
</evidence>
<evidence type="ECO:0000313" key="3">
    <source>
        <dbReference type="Proteomes" id="UP000735302"/>
    </source>
</evidence>
<organism evidence="2 3">
    <name type="scientific">Plakobranchus ocellatus</name>
    <dbReference type="NCBI Taxonomy" id="259542"/>
    <lineage>
        <taxon>Eukaryota</taxon>
        <taxon>Metazoa</taxon>
        <taxon>Spiralia</taxon>
        <taxon>Lophotrochozoa</taxon>
        <taxon>Mollusca</taxon>
        <taxon>Gastropoda</taxon>
        <taxon>Heterobranchia</taxon>
        <taxon>Euthyneura</taxon>
        <taxon>Panpulmonata</taxon>
        <taxon>Sacoglossa</taxon>
        <taxon>Placobranchoidea</taxon>
        <taxon>Plakobranchidae</taxon>
        <taxon>Plakobranchus</taxon>
    </lineage>
</organism>
<feature type="compositionally biased region" description="Basic and acidic residues" evidence="1">
    <location>
        <begin position="161"/>
        <end position="172"/>
    </location>
</feature>
<keyword evidence="3" id="KW-1185">Reference proteome</keyword>
<name>A0AAV3ZJZ0_9GAST</name>
<dbReference type="AlphaFoldDB" id="A0AAV3ZJZ0"/>
<gene>
    <name evidence="2" type="ORF">PoB_002211700</name>
</gene>
<protein>
    <submittedName>
        <fullName evidence="2">Uncharacterized protein</fullName>
    </submittedName>
</protein>
<dbReference type="Proteomes" id="UP000735302">
    <property type="component" value="Unassembled WGS sequence"/>
</dbReference>
<dbReference type="EMBL" id="BLXT01002522">
    <property type="protein sequence ID" value="GFN95611.1"/>
    <property type="molecule type" value="Genomic_DNA"/>
</dbReference>
<feature type="compositionally biased region" description="Basic and acidic residues" evidence="1">
    <location>
        <begin position="1"/>
        <end position="24"/>
    </location>
</feature>
<comment type="caution">
    <text evidence="2">The sequence shown here is derived from an EMBL/GenBank/DDBJ whole genome shotgun (WGS) entry which is preliminary data.</text>
</comment>
<feature type="region of interest" description="Disordered" evidence="1">
    <location>
        <begin position="1"/>
        <end position="172"/>
    </location>
</feature>
<reference evidence="2 3" key="1">
    <citation type="journal article" date="2021" name="Elife">
        <title>Chloroplast acquisition without the gene transfer in kleptoplastic sea slugs, Plakobranchus ocellatus.</title>
        <authorList>
            <person name="Maeda T."/>
            <person name="Takahashi S."/>
            <person name="Yoshida T."/>
            <person name="Shimamura S."/>
            <person name="Takaki Y."/>
            <person name="Nagai Y."/>
            <person name="Toyoda A."/>
            <person name="Suzuki Y."/>
            <person name="Arimoto A."/>
            <person name="Ishii H."/>
            <person name="Satoh N."/>
            <person name="Nishiyama T."/>
            <person name="Hasebe M."/>
            <person name="Maruyama T."/>
            <person name="Minagawa J."/>
            <person name="Obokata J."/>
            <person name="Shigenobu S."/>
        </authorList>
    </citation>
    <scope>NUCLEOTIDE SEQUENCE [LARGE SCALE GENOMIC DNA]</scope>
</reference>